<feature type="compositionally biased region" description="Low complexity" evidence="1">
    <location>
        <begin position="32"/>
        <end position="41"/>
    </location>
</feature>
<evidence type="ECO:0000256" key="1">
    <source>
        <dbReference type="SAM" id="MobiDB-lite"/>
    </source>
</evidence>
<comment type="caution">
    <text evidence="2">The sequence shown here is derived from an EMBL/GenBank/DDBJ whole genome shotgun (WGS) entry which is preliminary data.</text>
</comment>
<sequence>MPRSRLGLPNEERILPSALEALQKRSQARTLSSNSSSYSTSRFWGGNASHRTRARKGSLRSNRTRVPLGRCIATELEPKLRRYVATERPFRSVAT</sequence>
<organism evidence="2">
    <name type="scientific">Brassica cretica</name>
    <name type="common">Mustard</name>
    <dbReference type="NCBI Taxonomy" id="69181"/>
    <lineage>
        <taxon>Eukaryota</taxon>
        <taxon>Viridiplantae</taxon>
        <taxon>Streptophyta</taxon>
        <taxon>Embryophyta</taxon>
        <taxon>Tracheophyta</taxon>
        <taxon>Spermatophyta</taxon>
        <taxon>Magnoliopsida</taxon>
        <taxon>eudicotyledons</taxon>
        <taxon>Gunneridae</taxon>
        <taxon>Pentapetalae</taxon>
        <taxon>rosids</taxon>
        <taxon>malvids</taxon>
        <taxon>Brassicales</taxon>
        <taxon>Brassicaceae</taxon>
        <taxon>Brassiceae</taxon>
        <taxon>Brassica</taxon>
    </lineage>
</organism>
<reference evidence="2" key="1">
    <citation type="submission" date="2019-12" db="EMBL/GenBank/DDBJ databases">
        <title>Genome sequencing and annotation of Brassica cretica.</title>
        <authorList>
            <person name="Studholme D.J."/>
            <person name="Sarris P.F."/>
        </authorList>
    </citation>
    <scope>NUCLEOTIDE SEQUENCE</scope>
    <source>
        <strain evidence="2">PFS-102/07</strain>
        <tissue evidence="2">Leaf</tissue>
    </source>
</reference>
<name>A0A8S9FB90_BRACR</name>
<dbReference type="AlphaFoldDB" id="A0A8S9FB90"/>
<protein>
    <submittedName>
        <fullName evidence="2">Uncharacterized protein</fullName>
    </submittedName>
</protein>
<accession>A0A8S9FB90</accession>
<proteinExistence type="predicted"/>
<evidence type="ECO:0000313" key="2">
    <source>
        <dbReference type="EMBL" id="KAF2530413.1"/>
    </source>
</evidence>
<dbReference type="EMBL" id="QGKY02002305">
    <property type="protein sequence ID" value="KAF2530413.1"/>
    <property type="molecule type" value="Genomic_DNA"/>
</dbReference>
<gene>
    <name evidence="2" type="ORF">F2Q70_00029770</name>
</gene>
<feature type="region of interest" description="Disordered" evidence="1">
    <location>
        <begin position="25"/>
        <end position="62"/>
    </location>
</feature>